<feature type="compositionally biased region" description="Basic residues" evidence="1">
    <location>
        <begin position="1"/>
        <end position="14"/>
    </location>
</feature>
<dbReference type="InterPro" id="IPR026960">
    <property type="entry name" value="RVT-Znf"/>
</dbReference>
<dbReference type="PANTHER" id="PTHR33116">
    <property type="entry name" value="REVERSE TRANSCRIPTASE ZINC-BINDING DOMAIN-CONTAINING PROTEIN-RELATED-RELATED"/>
    <property type="match status" value="1"/>
</dbReference>
<dbReference type="Pfam" id="PF14111">
    <property type="entry name" value="DUF4283"/>
    <property type="match status" value="1"/>
</dbReference>
<dbReference type="PANTHER" id="PTHR33116:SF76">
    <property type="entry name" value="DUF4283 DOMAIN-CONTAINING PROTEIN"/>
    <property type="match status" value="1"/>
</dbReference>
<feature type="domain" description="Reverse transcriptase" evidence="2">
    <location>
        <begin position="945"/>
        <end position="1224"/>
    </location>
</feature>
<dbReference type="Gene3D" id="3.60.10.10">
    <property type="entry name" value="Endonuclease/exonuclease/phosphatase"/>
    <property type="match status" value="1"/>
</dbReference>
<evidence type="ECO:0000313" key="3">
    <source>
        <dbReference type="EMBL" id="SPD09233.1"/>
    </source>
</evidence>
<dbReference type="EMBL" id="OIVN01003167">
    <property type="protein sequence ID" value="SPD09233.1"/>
    <property type="molecule type" value="Genomic_DNA"/>
</dbReference>
<feature type="compositionally biased region" description="Acidic residues" evidence="1">
    <location>
        <begin position="34"/>
        <end position="49"/>
    </location>
</feature>
<protein>
    <recommendedName>
        <fullName evidence="2">Reverse transcriptase domain-containing protein</fullName>
    </recommendedName>
</protein>
<dbReference type="InterPro" id="IPR000477">
    <property type="entry name" value="RT_dom"/>
</dbReference>
<dbReference type="Pfam" id="PF03372">
    <property type="entry name" value="Exo_endo_phos"/>
    <property type="match status" value="1"/>
</dbReference>
<proteinExistence type="predicted"/>
<reference evidence="3" key="1">
    <citation type="submission" date="2018-02" db="EMBL/GenBank/DDBJ databases">
        <authorList>
            <person name="Cohen D.B."/>
            <person name="Kent A.D."/>
        </authorList>
    </citation>
    <scope>NUCLEOTIDE SEQUENCE</scope>
</reference>
<sequence length="1649" mass="187873">MVKRGGRGKGRGRPPKALVLERPEPFPPLPTQERDDETDDSVGVDGDEDCIGKEEGNPQLDEADAGLMGDKDLSKAHSCLGLGMVGEPLVSSIGDGVGPEEIESLPKGPVSSPIRQWSSLFQEQISEGTKLCYVEPKRIGSKVVVKPPQEAVIAGIAKWEKSLVGQFLTKAPPFMVVKRFVEGLWSQFGPVEVFSTNNGLFLFRFDELEACDKILESRIWHVANKPLILRKWTPGLQLLDLALQKIPIWVKIMRLPVEYWNPICLGHIASGVGQPLYADSTTETNRRLGFARVFIEVDVNGEFPIEIEVDMGDGKAFIVGIEYPWVPVKCPKCHLFGHTGLNCGNSEAGHQGQLIRKQWIPKKNKENVLKDPHREVKPAAIIGSALPNAPQHGGKAKAALGRSGVQEIKGKSPKSCNQFATLSDEPNLEEETHTPLRRNFSNLSVQQIIEEALKCSTQGRVNTGSKGLRDGVGGYREVRKMVKRLDLSLICLVETRVRLENTHEVRESILPGWEFVFCCSDNGLGKIWLFWKKEMLDLHVFQKLPQVIHCKISYGILNYYCSFVYASNDGIVRRELWHSLDCFRKTFAQSPWLVAGDFNVVKSPNEKLGGCILSGYENEFLQCVNSFEVDDYPAIGCFFTWSNKRDEDQFTAKKLDRVLVNNDWLCNHNHCIVEFLPPGVSDHSPALISFRNRKNFGPKPFKFFNYWCEHHDFESWIAKAWEGDARGTPMFRLYSKLKATKTKLRSVNKDLYGGISQRVELIRDKLEICQSQLLRGVDITRNSSLEQELLHEFTSISNAEEAFFKQKSRNKWLNLGDQNNTYFHNLVKVRQAKATIKCLVDEDGRRFDNPEDLKQLVVSFYKNLLGSATEVHEQHMIQTVTGLFQDEMPEDIKCRLKQPVSNKEIKDVIFGMGNDKAPGPDGFTALFFKKSWPIIHGSVTEAIRSFFISGKLLKEVNSTIISLIPKVPNPTTVSDFRPIACCNVIYKCITKILANRLQIYLGSLVSSNQSAFIKGRSISENILLAHELVRNYHSSRGSSRCAIKADLRKAYDSVDWNFILMCLLAAGCPPKFVNWIKECITNSRFTISLNGSLVGYFPGGKGLRQGDPISPYLFVIAMEGFTRLLKRRVLEFRNFKFHPQCKQLQITHLSFADDLLLFSSADLPSIRLIKSVLEEFKDISGLALNPNKSEVFFAAVPGEIKEQILSCLQFKEGNLPVRYLGMPLISGKLTYKDCQPLIDKIVGRIHTWSAKHLSFAGRLQLIQSILYSIQMYWSSIFILPKKVIKAIEYHFNHYLWQGKCTGRGGIRVAWDRVCLPKKEGGLGLKRVGDWNRAAILKHIWSLFTQSGSLWVAWIHRHLIKDKCFWTVKKTSDCTWGWRTLLKLREDARLFLKYEVGDGRKIFLWHDHWHPDGILYLKYGHRVVYDAASRSDARVASVLKDQEWQWRPARSEDLVSIQTTWNELRSKGNEVSWWKLLWFSLSIPRHSFIGWLAMHNKLPTKERMLKWGFIVDGNCVFCRNSLETRNHIFFECSFSKRLWRKIMALCLVSDPCFCWEDLLEWGVVHLKGTEMRAIVCKVAWWATGYSIWSQRNAIIHAGQIKSEDQLLNSIKRDVKNRLHSKNGFRDTILNRILCCNWGISVAGVLRRDVV</sequence>
<dbReference type="Pfam" id="PF13966">
    <property type="entry name" value="zf-RVT"/>
    <property type="match status" value="1"/>
</dbReference>
<feature type="region of interest" description="Disordered" evidence="1">
    <location>
        <begin position="1"/>
        <end position="63"/>
    </location>
</feature>
<name>A0A2N9HBV6_FAGSY</name>
<evidence type="ECO:0000259" key="2">
    <source>
        <dbReference type="PROSITE" id="PS50878"/>
    </source>
</evidence>
<accession>A0A2N9HBV6</accession>
<dbReference type="InterPro" id="IPR043502">
    <property type="entry name" value="DNA/RNA_pol_sf"/>
</dbReference>
<dbReference type="SUPFAM" id="SSF56219">
    <property type="entry name" value="DNase I-like"/>
    <property type="match status" value="1"/>
</dbReference>
<dbReference type="InterPro" id="IPR025558">
    <property type="entry name" value="DUF4283"/>
</dbReference>
<evidence type="ECO:0000256" key="1">
    <source>
        <dbReference type="SAM" id="MobiDB-lite"/>
    </source>
</evidence>
<dbReference type="PROSITE" id="PS50878">
    <property type="entry name" value="RT_POL"/>
    <property type="match status" value="1"/>
</dbReference>
<dbReference type="GO" id="GO:0003824">
    <property type="term" value="F:catalytic activity"/>
    <property type="evidence" value="ECO:0007669"/>
    <property type="project" value="InterPro"/>
</dbReference>
<gene>
    <name evidence="3" type="ORF">FSB_LOCUS37115</name>
</gene>
<dbReference type="InterPro" id="IPR036691">
    <property type="entry name" value="Endo/exonu/phosph_ase_sf"/>
</dbReference>
<dbReference type="CDD" id="cd01650">
    <property type="entry name" value="RT_nLTR_like"/>
    <property type="match status" value="1"/>
</dbReference>
<organism evidence="3">
    <name type="scientific">Fagus sylvatica</name>
    <name type="common">Beechnut</name>
    <dbReference type="NCBI Taxonomy" id="28930"/>
    <lineage>
        <taxon>Eukaryota</taxon>
        <taxon>Viridiplantae</taxon>
        <taxon>Streptophyta</taxon>
        <taxon>Embryophyta</taxon>
        <taxon>Tracheophyta</taxon>
        <taxon>Spermatophyta</taxon>
        <taxon>Magnoliopsida</taxon>
        <taxon>eudicotyledons</taxon>
        <taxon>Gunneridae</taxon>
        <taxon>Pentapetalae</taxon>
        <taxon>rosids</taxon>
        <taxon>fabids</taxon>
        <taxon>Fagales</taxon>
        <taxon>Fagaceae</taxon>
        <taxon>Fagus</taxon>
    </lineage>
</organism>
<dbReference type="Pfam" id="PF00078">
    <property type="entry name" value="RVT_1"/>
    <property type="match status" value="1"/>
</dbReference>
<dbReference type="InterPro" id="IPR005135">
    <property type="entry name" value="Endo/exonuclease/phosphatase"/>
</dbReference>
<dbReference type="SUPFAM" id="SSF56672">
    <property type="entry name" value="DNA/RNA polymerases"/>
    <property type="match status" value="1"/>
</dbReference>